<dbReference type="InterPro" id="IPR023606">
    <property type="entry name" value="CoA-Trfase_III_dom_1_sf"/>
</dbReference>
<dbReference type="AlphaFoldDB" id="A0A381P8T2"/>
<dbReference type="EMBL" id="UINC01000914">
    <property type="protein sequence ID" value="SUZ63356.1"/>
    <property type="molecule type" value="Genomic_DNA"/>
</dbReference>
<evidence type="ECO:0008006" key="3">
    <source>
        <dbReference type="Google" id="ProtNLM"/>
    </source>
</evidence>
<dbReference type="InterPro" id="IPR003673">
    <property type="entry name" value="CoA-Trfase_fam_III"/>
</dbReference>
<name>A0A381P8T2_9ZZZZ</name>
<dbReference type="PANTHER" id="PTHR48207:SF3">
    <property type="entry name" value="SUCCINATE--HYDROXYMETHYLGLUTARATE COA-TRANSFERASE"/>
    <property type="match status" value="1"/>
</dbReference>
<proteinExistence type="predicted"/>
<gene>
    <name evidence="2" type="ORF">METZ01_LOCUS16210</name>
</gene>
<evidence type="ECO:0000256" key="1">
    <source>
        <dbReference type="ARBA" id="ARBA00022679"/>
    </source>
</evidence>
<sequence>MNRNKLGFTLNPMKPEGKEIIAKLTKTADVVIANLPEKTLEAMGLDFESLSKENPKIILTSNTAFGTTGPYADRVGFDGVAQAMSGSMDMTGSPDMPTKNYAPYVDFCSASLAAFGTCMALMEREKTGKGQRVQTSLLATALTMTNGLIIEQELLNINREATFNRGQTAAPSDTFKTKDGWILIATVGQPLFERWVNLIGESQWLEDERFKDDLSRGNNSELISQRMSEWCAERTTKEAIGELDKARIPVGEVLKANEVVNEPHIEARNLFQKIPYPNIKESVPIVVSPLELSENPGEIKTRAPLLGEHTNQILEELGYSDEEITNLRDKRIV</sequence>
<dbReference type="InterPro" id="IPR044855">
    <property type="entry name" value="CoA-Trfase_III_dom3_sf"/>
</dbReference>
<dbReference type="SUPFAM" id="SSF89796">
    <property type="entry name" value="CoA-transferase family III (CaiB/BaiF)"/>
    <property type="match status" value="1"/>
</dbReference>
<dbReference type="InterPro" id="IPR050483">
    <property type="entry name" value="CoA-transferase_III_domain"/>
</dbReference>
<evidence type="ECO:0000313" key="2">
    <source>
        <dbReference type="EMBL" id="SUZ63356.1"/>
    </source>
</evidence>
<organism evidence="2">
    <name type="scientific">marine metagenome</name>
    <dbReference type="NCBI Taxonomy" id="408172"/>
    <lineage>
        <taxon>unclassified sequences</taxon>
        <taxon>metagenomes</taxon>
        <taxon>ecological metagenomes</taxon>
    </lineage>
</organism>
<protein>
    <recommendedName>
        <fullName evidence="3">Formyl-CoA transferase</fullName>
    </recommendedName>
</protein>
<accession>A0A381P8T2</accession>
<dbReference type="GO" id="GO:0008410">
    <property type="term" value="F:CoA-transferase activity"/>
    <property type="evidence" value="ECO:0007669"/>
    <property type="project" value="TreeGrafter"/>
</dbReference>
<dbReference type="PANTHER" id="PTHR48207">
    <property type="entry name" value="SUCCINATE--HYDROXYMETHYLGLUTARATE COA-TRANSFERASE"/>
    <property type="match status" value="1"/>
</dbReference>
<dbReference type="Gene3D" id="3.40.50.10540">
    <property type="entry name" value="Crotonobetainyl-coa:carnitine coa-transferase, domain 1"/>
    <property type="match status" value="1"/>
</dbReference>
<keyword evidence="1" id="KW-0808">Transferase</keyword>
<dbReference type="Gene3D" id="3.30.1540.10">
    <property type="entry name" value="formyl-coa transferase, domain 3"/>
    <property type="match status" value="1"/>
</dbReference>
<dbReference type="Pfam" id="PF02515">
    <property type="entry name" value="CoA_transf_3"/>
    <property type="match status" value="1"/>
</dbReference>
<reference evidence="2" key="1">
    <citation type="submission" date="2018-05" db="EMBL/GenBank/DDBJ databases">
        <authorList>
            <person name="Lanie J.A."/>
            <person name="Ng W.-L."/>
            <person name="Kazmierczak K.M."/>
            <person name="Andrzejewski T.M."/>
            <person name="Davidsen T.M."/>
            <person name="Wayne K.J."/>
            <person name="Tettelin H."/>
            <person name="Glass J.I."/>
            <person name="Rusch D."/>
            <person name="Podicherti R."/>
            <person name="Tsui H.-C.T."/>
            <person name="Winkler M.E."/>
        </authorList>
    </citation>
    <scope>NUCLEOTIDE SEQUENCE</scope>
</reference>